<dbReference type="GO" id="GO:0016301">
    <property type="term" value="F:kinase activity"/>
    <property type="evidence" value="ECO:0007669"/>
    <property type="project" value="UniProtKB-KW"/>
</dbReference>
<dbReference type="Pfam" id="PF01288">
    <property type="entry name" value="HPPK"/>
    <property type="match status" value="1"/>
</dbReference>
<keyword evidence="5" id="KW-0808">Transferase</keyword>
<dbReference type="SUPFAM" id="SSF55083">
    <property type="entry name" value="6-hydroxymethyl-7,8-dihydropterin pyrophosphokinase, HPPK"/>
    <property type="match status" value="1"/>
</dbReference>
<dbReference type="AlphaFoldDB" id="A0A2W5C9Z5"/>
<name>A0A2W5C9Z5_9SPHN</name>
<dbReference type="EMBL" id="QFNN01000014">
    <property type="protein sequence ID" value="PZO91148.1"/>
    <property type="molecule type" value="Genomic_DNA"/>
</dbReference>
<comment type="function">
    <text evidence="10">Catalyzes the transfer of pyrophosphate from adenosine triphosphate (ATP) to 6-hydroxymethyl-7,8-dihydropterin, an enzymatic step in folate biosynthesis pathway.</text>
</comment>
<comment type="similarity">
    <text evidence="2">Belongs to the HPPK family.</text>
</comment>
<evidence type="ECO:0000256" key="6">
    <source>
        <dbReference type="ARBA" id="ARBA00022741"/>
    </source>
</evidence>
<evidence type="ECO:0000256" key="12">
    <source>
        <dbReference type="ARBA" id="ARBA00033413"/>
    </source>
</evidence>
<evidence type="ECO:0000256" key="9">
    <source>
        <dbReference type="ARBA" id="ARBA00022909"/>
    </source>
</evidence>
<sequence>MPKTSYAIALGSNRRTRKGSPEATLRAAMRKLDAEAESRVIASPAMGAAGRNFANAAIVVRSKLEPPEMLRRLKAIERKLGRRRGRRWGDRPIDLDIILWSGGPWVSKGLVIPHPHFRERDFVLRPLAGIARDWRDPLSGLSIAQLHARLTRRRPASR</sequence>
<evidence type="ECO:0000256" key="4">
    <source>
        <dbReference type="ARBA" id="ARBA00016218"/>
    </source>
</evidence>
<dbReference type="PANTHER" id="PTHR43071">
    <property type="entry name" value="2-AMINO-4-HYDROXY-6-HYDROXYMETHYLDIHYDROPTERIDINE PYROPHOSPHOKINASE"/>
    <property type="match status" value="1"/>
</dbReference>
<reference evidence="14 15" key="1">
    <citation type="submission" date="2017-08" db="EMBL/GenBank/DDBJ databases">
        <title>Infants hospitalized years apart are colonized by the same room-sourced microbial strains.</title>
        <authorList>
            <person name="Brooks B."/>
            <person name="Olm M.R."/>
            <person name="Firek B.A."/>
            <person name="Baker R."/>
            <person name="Thomas B.C."/>
            <person name="Morowitz M.J."/>
            <person name="Banfield J.F."/>
        </authorList>
    </citation>
    <scope>NUCLEOTIDE SEQUENCE [LARGE SCALE GENOMIC DNA]</scope>
    <source>
        <strain evidence="14">S2_018_000_R2_101</strain>
    </source>
</reference>
<dbReference type="GO" id="GO:0005524">
    <property type="term" value="F:ATP binding"/>
    <property type="evidence" value="ECO:0007669"/>
    <property type="project" value="UniProtKB-KW"/>
</dbReference>
<evidence type="ECO:0000256" key="2">
    <source>
        <dbReference type="ARBA" id="ARBA00005810"/>
    </source>
</evidence>
<dbReference type="GO" id="GO:0003848">
    <property type="term" value="F:2-amino-4-hydroxy-6-hydroxymethyldihydropteridine diphosphokinase activity"/>
    <property type="evidence" value="ECO:0007669"/>
    <property type="project" value="UniProtKB-EC"/>
</dbReference>
<dbReference type="PANTHER" id="PTHR43071:SF1">
    <property type="entry name" value="2-AMINO-4-HYDROXY-6-HYDROXYMETHYLDIHYDROPTERIDINE PYROPHOSPHOKINASE"/>
    <property type="match status" value="1"/>
</dbReference>
<dbReference type="InterPro" id="IPR035907">
    <property type="entry name" value="Hppk_sf"/>
</dbReference>
<protein>
    <recommendedName>
        <fullName evidence="4">2-amino-4-hydroxy-6-hydroxymethyldihydropteridine pyrophosphokinase</fullName>
        <ecNumber evidence="3">2.7.6.3</ecNumber>
    </recommendedName>
    <alternativeName>
        <fullName evidence="11">6-hydroxymethyl-7,8-dihydropterin pyrophosphokinase</fullName>
    </alternativeName>
    <alternativeName>
        <fullName evidence="12">7,8-dihydro-6-hydroxymethylpterin-pyrophosphokinase</fullName>
    </alternativeName>
</protein>
<evidence type="ECO:0000256" key="10">
    <source>
        <dbReference type="ARBA" id="ARBA00029409"/>
    </source>
</evidence>
<evidence type="ECO:0000256" key="11">
    <source>
        <dbReference type="ARBA" id="ARBA00029766"/>
    </source>
</evidence>
<dbReference type="CDD" id="cd00483">
    <property type="entry name" value="HPPK"/>
    <property type="match status" value="1"/>
</dbReference>
<keyword evidence="6" id="KW-0547">Nucleotide-binding</keyword>
<keyword evidence="7 14" id="KW-0418">Kinase</keyword>
<dbReference type="Proteomes" id="UP000249066">
    <property type="component" value="Unassembled WGS sequence"/>
</dbReference>
<dbReference type="Gene3D" id="3.30.70.560">
    <property type="entry name" value="7,8-Dihydro-6-hydroxymethylpterin-pyrophosphokinase HPPK"/>
    <property type="match status" value="1"/>
</dbReference>
<dbReference type="GO" id="GO:0046654">
    <property type="term" value="P:tetrahydrofolate biosynthetic process"/>
    <property type="evidence" value="ECO:0007669"/>
    <property type="project" value="UniProtKB-UniPathway"/>
</dbReference>
<dbReference type="GO" id="GO:0046656">
    <property type="term" value="P:folic acid biosynthetic process"/>
    <property type="evidence" value="ECO:0007669"/>
    <property type="project" value="UniProtKB-KW"/>
</dbReference>
<feature type="domain" description="7,8-dihydro-6-hydroxymethylpterin-pyrophosphokinase" evidence="13">
    <location>
        <begin position="8"/>
        <end position="131"/>
    </location>
</feature>
<evidence type="ECO:0000259" key="13">
    <source>
        <dbReference type="Pfam" id="PF01288"/>
    </source>
</evidence>
<evidence type="ECO:0000256" key="3">
    <source>
        <dbReference type="ARBA" id="ARBA00013253"/>
    </source>
</evidence>
<keyword evidence="9" id="KW-0289">Folate biosynthesis</keyword>
<dbReference type="UniPathway" id="UPA00077">
    <property type="reaction ID" value="UER00155"/>
</dbReference>
<evidence type="ECO:0000256" key="8">
    <source>
        <dbReference type="ARBA" id="ARBA00022840"/>
    </source>
</evidence>
<evidence type="ECO:0000313" key="15">
    <source>
        <dbReference type="Proteomes" id="UP000249066"/>
    </source>
</evidence>
<evidence type="ECO:0000256" key="5">
    <source>
        <dbReference type="ARBA" id="ARBA00022679"/>
    </source>
</evidence>
<gene>
    <name evidence="14" type="primary">folK</name>
    <name evidence="14" type="ORF">DI623_04435</name>
</gene>
<dbReference type="NCBIfam" id="TIGR01498">
    <property type="entry name" value="folK"/>
    <property type="match status" value="1"/>
</dbReference>
<evidence type="ECO:0000256" key="7">
    <source>
        <dbReference type="ARBA" id="ARBA00022777"/>
    </source>
</evidence>
<proteinExistence type="inferred from homology"/>
<organism evidence="14 15">
    <name type="scientific">Sphingomonas sanxanigenens</name>
    <dbReference type="NCBI Taxonomy" id="397260"/>
    <lineage>
        <taxon>Bacteria</taxon>
        <taxon>Pseudomonadati</taxon>
        <taxon>Pseudomonadota</taxon>
        <taxon>Alphaproteobacteria</taxon>
        <taxon>Sphingomonadales</taxon>
        <taxon>Sphingomonadaceae</taxon>
        <taxon>Sphingomonas</taxon>
    </lineage>
</organism>
<accession>A0A2W5C9Z5</accession>
<evidence type="ECO:0000256" key="1">
    <source>
        <dbReference type="ARBA" id="ARBA00005051"/>
    </source>
</evidence>
<dbReference type="InterPro" id="IPR000550">
    <property type="entry name" value="Hppk"/>
</dbReference>
<dbReference type="EC" id="2.7.6.3" evidence="3"/>
<comment type="pathway">
    <text evidence="1">Cofactor biosynthesis; tetrahydrofolate biosynthesis; 2-amino-4-hydroxy-6-hydroxymethyl-7,8-dihydropteridine diphosphate from 7,8-dihydroneopterin triphosphate: step 4/4.</text>
</comment>
<comment type="caution">
    <text evidence="14">The sequence shown here is derived from an EMBL/GenBank/DDBJ whole genome shotgun (WGS) entry which is preliminary data.</text>
</comment>
<keyword evidence="8" id="KW-0067">ATP-binding</keyword>
<evidence type="ECO:0000313" key="14">
    <source>
        <dbReference type="EMBL" id="PZO91148.1"/>
    </source>
</evidence>